<dbReference type="EMBL" id="APNK01000017">
    <property type="protein sequence ID" value="KEZ77064.1"/>
    <property type="molecule type" value="Genomic_DNA"/>
</dbReference>
<name>A0A084IK30_SALHC</name>
<evidence type="ECO:0000313" key="3">
    <source>
        <dbReference type="Proteomes" id="UP000028302"/>
    </source>
</evidence>
<evidence type="ECO:0000256" key="1">
    <source>
        <dbReference type="SAM" id="MobiDB-lite"/>
    </source>
</evidence>
<dbReference type="Proteomes" id="UP000028302">
    <property type="component" value="Unassembled WGS sequence"/>
</dbReference>
<accession>A0A084IK30</accession>
<feature type="region of interest" description="Disordered" evidence="1">
    <location>
        <begin position="123"/>
        <end position="180"/>
    </location>
</feature>
<evidence type="ECO:0000313" key="2">
    <source>
        <dbReference type="EMBL" id="KEZ77064.1"/>
    </source>
</evidence>
<dbReference type="RefSeq" id="WP_037338184.1">
    <property type="nucleotide sequence ID" value="NZ_APNK01000017.1"/>
</dbReference>
<dbReference type="AlphaFoldDB" id="A0A084IK30"/>
<feature type="compositionally biased region" description="Polar residues" evidence="1">
    <location>
        <begin position="123"/>
        <end position="139"/>
    </location>
</feature>
<feature type="compositionally biased region" description="Basic residues" evidence="1">
    <location>
        <begin position="164"/>
        <end position="174"/>
    </location>
</feature>
<comment type="caution">
    <text evidence="2">The sequence shown here is derived from an EMBL/GenBank/DDBJ whole genome shotgun (WGS) entry which is preliminary data.</text>
</comment>
<organism evidence="2 3">
    <name type="scientific">Salinisphaera hydrothermalis (strain C41B8)</name>
    <dbReference type="NCBI Taxonomy" id="1304275"/>
    <lineage>
        <taxon>Bacteria</taxon>
        <taxon>Pseudomonadati</taxon>
        <taxon>Pseudomonadota</taxon>
        <taxon>Gammaproteobacteria</taxon>
        <taxon>Salinisphaerales</taxon>
        <taxon>Salinisphaeraceae</taxon>
        <taxon>Salinisphaera</taxon>
    </lineage>
</organism>
<feature type="compositionally biased region" description="Low complexity" evidence="1">
    <location>
        <begin position="154"/>
        <end position="163"/>
    </location>
</feature>
<protein>
    <submittedName>
        <fullName evidence="2">Uncharacterized protein</fullName>
    </submittedName>
</protein>
<feature type="compositionally biased region" description="Basic and acidic residues" evidence="1">
    <location>
        <begin position="140"/>
        <end position="149"/>
    </location>
</feature>
<proteinExistence type="predicted"/>
<sequence>MIIQDIASNLHQRVERAGQTYRGIRQVWRETQREAMAIVTHNSRSVANTEIGAAKNIYTSAQAAFRRAKRDGLRKVAQRPSRYVPAGRKQTAAAYRATLKLLDRTRAELTDVASGGYKQLTAQLNGTTERPQPEQQPSSTEKEVGEARKRPAKRAAATAANRQTTRRRTARKRSAPPTTS</sequence>
<dbReference type="eggNOG" id="ENOG5032WKF">
    <property type="taxonomic scope" value="Bacteria"/>
</dbReference>
<dbReference type="OrthoDB" id="7063761at2"/>
<reference evidence="2 3" key="1">
    <citation type="submission" date="2013-03" db="EMBL/GenBank/DDBJ databases">
        <title>Salinisphaera hydrothermalis C41B8 Genome Sequencing.</title>
        <authorList>
            <person name="Li C."/>
            <person name="Lai Q."/>
            <person name="Shao Z."/>
        </authorList>
    </citation>
    <scope>NUCLEOTIDE SEQUENCE [LARGE SCALE GENOMIC DNA]</scope>
    <source>
        <strain evidence="2 3">C41B8</strain>
    </source>
</reference>
<gene>
    <name evidence="2" type="ORF">C41B8_11458</name>
</gene>
<keyword evidence="3" id="KW-1185">Reference proteome</keyword>